<feature type="compositionally biased region" description="Polar residues" evidence="1">
    <location>
        <begin position="179"/>
        <end position="199"/>
    </location>
</feature>
<dbReference type="AlphaFoldDB" id="A0A8H5AUR8"/>
<feature type="region of interest" description="Disordered" evidence="1">
    <location>
        <begin position="356"/>
        <end position="555"/>
    </location>
</feature>
<feature type="compositionally biased region" description="Low complexity" evidence="1">
    <location>
        <begin position="156"/>
        <end position="170"/>
    </location>
</feature>
<dbReference type="Proteomes" id="UP000559256">
    <property type="component" value="Unassembled WGS sequence"/>
</dbReference>
<feature type="compositionally biased region" description="Basic residues" evidence="1">
    <location>
        <begin position="519"/>
        <end position="528"/>
    </location>
</feature>
<feature type="compositionally biased region" description="Acidic residues" evidence="1">
    <location>
        <begin position="710"/>
        <end position="720"/>
    </location>
</feature>
<evidence type="ECO:0000313" key="2">
    <source>
        <dbReference type="EMBL" id="KAF5310507.1"/>
    </source>
</evidence>
<sequence length="775" mass="86282">MPYMLEDPYYFEDPDEFSYSKGVFCDCPECPVSFLVWIASKRPNSKGRLFASCNERHPGDIPCKFFRWKVSDSAYYFSSQSSQFSSHSSSHSSSHYMSSRSRPPPSSQAGLVCDADLQCRRKANTKCTQKRCRAHCDDRDCRVLDHRKAHSPPPAAQITTSTSTSTYIPTRMPTPPLTQQPSTHAAPSTSAHVPSTSRKTPVYSHVAVATRLSPDAVPEASKLVKSAVLVFAYTTTKPPIPREVQGSVKDGAFLVDRSVLTAVKLGAPGDIFCYWNVSLRGWVEASAPLGIRVEGGLKMNGSPVVLLCPTDMASSCDVDAVLDRLQQSSGSTAILSNPPILAVRRSTLQDRINHIEKITIRQARQTATSSKGSKRSRKETPQSPSSTPSPQRRSKKKKHSPKPLSRKEVIEVSSTSPSPGRSHHSVISLSSSSPSPKPVKRERKTPSTMHTVSVAVKKEPGDKPKRPHRSRSVSRSQSRHRSRSLSHSRSRSRHQASYSHSHHRSSSRSPSRRCSSSHSHSHRSQRHHSSPDRLPKPEPASPSPPKRTKSHLDIIEDPNHWPGSYYAVDIVAAIASKEKPRAAYFARKFPGVEYKASTFADQRSRWKSAPASTCARYLGYKKTKLGLWRNFMRDVPMPNAELNAEKKYISRLAKKEKLGGSEARGSQRRHKRYETQSLSADEEASNSGDYELEVKVEESDDRVEVKEEYKESDDSEEEEAPPNARPSKRPSKFVHCETESEGEGEEVIDIKGKGKASLQDLMDDNEEDQLYSDTP</sequence>
<evidence type="ECO:0008006" key="4">
    <source>
        <dbReference type="Google" id="ProtNLM"/>
    </source>
</evidence>
<feature type="compositionally biased region" description="Low complexity" evidence="1">
    <location>
        <begin position="425"/>
        <end position="434"/>
    </location>
</feature>
<evidence type="ECO:0000313" key="3">
    <source>
        <dbReference type="Proteomes" id="UP000559256"/>
    </source>
</evidence>
<feature type="compositionally biased region" description="Basic residues" evidence="1">
    <location>
        <begin position="392"/>
        <end position="401"/>
    </location>
</feature>
<accession>A0A8H5AUR8</accession>
<dbReference type="EMBL" id="JAACJM010000576">
    <property type="protein sequence ID" value="KAF5310507.1"/>
    <property type="molecule type" value="Genomic_DNA"/>
</dbReference>
<reference evidence="2 3" key="1">
    <citation type="journal article" date="2020" name="ISME J.">
        <title>Uncovering the hidden diversity of litter-decomposition mechanisms in mushroom-forming fungi.</title>
        <authorList>
            <person name="Floudas D."/>
            <person name="Bentzer J."/>
            <person name="Ahren D."/>
            <person name="Johansson T."/>
            <person name="Persson P."/>
            <person name="Tunlid A."/>
        </authorList>
    </citation>
    <scope>NUCLEOTIDE SEQUENCE [LARGE SCALE GENOMIC DNA]</scope>
    <source>
        <strain evidence="2 3">CBS 291.85</strain>
    </source>
</reference>
<feature type="compositionally biased region" description="Polar residues" evidence="1">
    <location>
        <begin position="362"/>
        <end position="371"/>
    </location>
</feature>
<feature type="compositionally biased region" description="Low complexity" evidence="1">
    <location>
        <begin position="507"/>
        <end position="518"/>
    </location>
</feature>
<feature type="compositionally biased region" description="Basic and acidic residues" evidence="1">
    <location>
        <begin position="692"/>
        <end position="709"/>
    </location>
</feature>
<feature type="compositionally biased region" description="Acidic residues" evidence="1">
    <location>
        <begin position="761"/>
        <end position="775"/>
    </location>
</feature>
<feature type="region of interest" description="Disordered" evidence="1">
    <location>
        <begin position="147"/>
        <end position="199"/>
    </location>
</feature>
<protein>
    <recommendedName>
        <fullName evidence="4">Zinc finger GRF-type domain-containing protein</fullName>
    </recommendedName>
</protein>
<comment type="caution">
    <text evidence="2">The sequence shown here is derived from an EMBL/GenBank/DDBJ whole genome shotgun (WGS) entry which is preliminary data.</text>
</comment>
<proteinExistence type="predicted"/>
<keyword evidence="3" id="KW-1185">Reference proteome</keyword>
<feature type="region of interest" description="Disordered" evidence="1">
    <location>
        <begin position="82"/>
        <end position="109"/>
    </location>
</feature>
<feature type="compositionally biased region" description="Low complexity" evidence="1">
    <location>
        <begin position="82"/>
        <end position="101"/>
    </location>
</feature>
<feature type="region of interest" description="Disordered" evidence="1">
    <location>
        <begin position="656"/>
        <end position="775"/>
    </location>
</feature>
<feature type="compositionally biased region" description="Basic residues" evidence="1">
    <location>
        <begin position="465"/>
        <end position="506"/>
    </location>
</feature>
<name>A0A8H5AUR8_9AGAR</name>
<evidence type="ECO:0000256" key="1">
    <source>
        <dbReference type="SAM" id="MobiDB-lite"/>
    </source>
</evidence>
<organism evidence="2 3">
    <name type="scientific">Tetrapyrgos nigripes</name>
    <dbReference type="NCBI Taxonomy" id="182062"/>
    <lineage>
        <taxon>Eukaryota</taxon>
        <taxon>Fungi</taxon>
        <taxon>Dikarya</taxon>
        <taxon>Basidiomycota</taxon>
        <taxon>Agaricomycotina</taxon>
        <taxon>Agaricomycetes</taxon>
        <taxon>Agaricomycetidae</taxon>
        <taxon>Agaricales</taxon>
        <taxon>Marasmiineae</taxon>
        <taxon>Marasmiaceae</taxon>
        <taxon>Tetrapyrgos</taxon>
    </lineage>
</organism>
<feature type="compositionally biased region" description="Low complexity" evidence="1">
    <location>
        <begin position="381"/>
        <end position="391"/>
    </location>
</feature>
<gene>
    <name evidence="2" type="ORF">D9758_018941</name>
</gene>
<dbReference type="OrthoDB" id="2896758at2759"/>